<proteinExistence type="predicted"/>
<gene>
    <name evidence="2" type="ORF">HOP12_16370</name>
</gene>
<name>A0A849SRS4_UNCEI</name>
<evidence type="ECO:0000256" key="1">
    <source>
        <dbReference type="SAM" id="Phobius"/>
    </source>
</evidence>
<organism evidence="2 3">
    <name type="scientific">Eiseniibacteriota bacterium</name>
    <dbReference type="NCBI Taxonomy" id="2212470"/>
    <lineage>
        <taxon>Bacteria</taxon>
        <taxon>Candidatus Eiseniibacteriota</taxon>
    </lineage>
</organism>
<feature type="transmembrane region" description="Helical" evidence="1">
    <location>
        <begin position="45"/>
        <end position="64"/>
    </location>
</feature>
<dbReference type="EMBL" id="JABFRW010000215">
    <property type="protein sequence ID" value="NOT35717.1"/>
    <property type="molecule type" value="Genomic_DNA"/>
</dbReference>
<keyword evidence="1" id="KW-1133">Transmembrane helix</keyword>
<comment type="caution">
    <text evidence="2">The sequence shown here is derived from an EMBL/GenBank/DDBJ whole genome shotgun (WGS) entry which is preliminary data.</text>
</comment>
<dbReference type="Proteomes" id="UP000580839">
    <property type="component" value="Unassembled WGS sequence"/>
</dbReference>
<accession>A0A849SRS4</accession>
<sequence>MMPDSVEWSFRPWRDRPAVTWRALAAATASVALVWFVVGETPLRVALGIVVAASFVSACLPVHCRIDADGVSYRNALGMARRGWNEVRRATMFVGGVRLSAYSGRHWLAGFRDLDLPLPLADRDRLVERIRPVLAAHGL</sequence>
<protein>
    <recommendedName>
        <fullName evidence="4">PH domain-containing protein</fullName>
    </recommendedName>
</protein>
<keyword evidence="1" id="KW-0472">Membrane</keyword>
<evidence type="ECO:0000313" key="2">
    <source>
        <dbReference type="EMBL" id="NOT35717.1"/>
    </source>
</evidence>
<evidence type="ECO:0008006" key="4">
    <source>
        <dbReference type="Google" id="ProtNLM"/>
    </source>
</evidence>
<dbReference type="AlphaFoldDB" id="A0A849SRS4"/>
<reference evidence="2 3" key="1">
    <citation type="submission" date="2020-04" db="EMBL/GenBank/DDBJ databases">
        <title>Metagenomic profiling of ammonia- and methane-oxidizing microorganisms in a Dutch drinking water treatment plant.</title>
        <authorList>
            <person name="Poghosyan L."/>
            <person name="Leucker S."/>
        </authorList>
    </citation>
    <scope>NUCLEOTIDE SEQUENCE [LARGE SCALE GENOMIC DNA]</scope>
    <source>
        <strain evidence="2">S-RSF-IL-03</strain>
    </source>
</reference>
<feature type="transmembrane region" description="Helical" evidence="1">
    <location>
        <begin position="21"/>
        <end position="39"/>
    </location>
</feature>
<keyword evidence="1" id="KW-0812">Transmembrane</keyword>
<evidence type="ECO:0000313" key="3">
    <source>
        <dbReference type="Proteomes" id="UP000580839"/>
    </source>
</evidence>